<proteinExistence type="predicted"/>
<accession>A0A383EQZ5</accession>
<sequence>MRTFLLSFVIVFFMLFNVQAEEQKYEDWSLEGFEWQQIPVVCSTKDHAKDKLKRMGFTAQEYSLGRQDGDPNGAPVYMITTFYDENRTKKFSMLTLPGSEMGC</sequence>
<dbReference type="AlphaFoldDB" id="A0A383EQZ5"/>
<feature type="non-terminal residue" evidence="1">
    <location>
        <position position="103"/>
    </location>
</feature>
<protein>
    <submittedName>
        <fullName evidence="1">Uncharacterized protein</fullName>
    </submittedName>
</protein>
<organism evidence="1">
    <name type="scientific">marine metagenome</name>
    <dbReference type="NCBI Taxonomy" id="408172"/>
    <lineage>
        <taxon>unclassified sequences</taxon>
        <taxon>metagenomes</taxon>
        <taxon>ecological metagenomes</taxon>
    </lineage>
</organism>
<evidence type="ECO:0000313" key="1">
    <source>
        <dbReference type="EMBL" id="SVE59181.1"/>
    </source>
</evidence>
<gene>
    <name evidence="1" type="ORF">METZ01_LOCUS512035</name>
</gene>
<reference evidence="1" key="1">
    <citation type="submission" date="2018-05" db="EMBL/GenBank/DDBJ databases">
        <authorList>
            <person name="Lanie J.A."/>
            <person name="Ng W.-L."/>
            <person name="Kazmierczak K.M."/>
            <person name="Andrzejewski T.M."/>
            <person name="Davidsen T.M."/>
            <person name="Wayne K.J."/>
            <person name="Tettelin H."/>
            <person name="Glass J.I."/>
            <person name="Rusch D."/>
            <person name="Podicherti R."/>
            <person name="Tsui H.-C.T."/>
            <person name="Winkler M.E."/>
        </authorList>
    </citation>
    <scope>NUCLEOTIDE SEQUENCE</scope>
</reference>
<dbReference type="EMBL" id="UINC01228033">
    <property type="protein sequence ID" value="SVE59181.1"/>
    <property type="molecule type" value="Genomic_DNA"/>
</dbReference>
<name>A0A383EQZ5_9ZZZZ</name>